<feature type="region of interest" description="C-terminal hotdog fold" evidence="5">
    <location>
        <begin position="505"/>
        <end position="643"/>
    </location>
</feature>
<dbReference type="SUPFAM" id="SSF52151">
    <property type="entry name" value="FabD/lysophospholipase-like"/>
    <property type="match status" value="1"/>
</dbReference>
<sequence>QRPGMGRELYETFPVFAQALDQACTHLDTHLGRPLREVMFADDSELLDQTLYTQTGLFALEVALYRLVEHLGPRPKFVAGHSIGELAAAHVAGVLTLEDACTLVAARGRLMQALPPGGAMLSVRAGKEELAGHLAGREHEVAVAAVNGPASTVLSGTEEAVGELDAALTALGFTTRRLRVSHAFHSPLMEPMLEEFRRVAAGLAYQRPRIGVVSNVTGGLATAEELTSPDYWVRHVREAVRFHDGIRTLHERGVRTYLELGPDGVLSAMGRDCLPEDAEAEFVTVLRKDRPSAQAPAETVAALWTRGAAVDWQAVFGGRTAPRPDLPTYPFQRRRYWLSHRDSRTVDAEAAALGLGPAGHPLLGAAVPLADSGGLVLTTRLSLDSHPWLADHGVLDTVLLPGTALVELALPAGDLADCRVLQELTLQSPLALPTTGGTQVQVSVGAPDDAGRRTFSVHARRADADDAAEPWRLHGTGVLAPEDTVGGAERSAEQDELAVWPPRNAEPVDLDDWYDTLSAQGFAYGPAFQGLRRVWRGADALFAEVALPAAQAAEAGRFGLHPALLDASLHALGLGVLDRSEDPRLPFSFGDVRLAATGASEVRVRLSRVASDTVTLLLADAAGGPVAEVGALTLRPVSAGRLREALASGGPEGLFRVEWVPVSPPASGEAPVTTTLRVPSDGELHDTVGLVLGRVQEWLAEERPEQERLVGLTTGAVSVAGEAPDPAGAAVWGLLRSAQTENPDRIMLVDSPDGLPPALPVIAGEPQLAVRDGRLFAPRLVRAVAPEAAPSPFAPGGTVLITGATGALGGLLARHLVTEHGVRHLLLVSRRGPAADGADELHRHLSELGAHVTLAACDVADRTQLDTLLAGIPHDHP</sequence>
<comment type="pathway">
    <text evidence="1">Antibiotic biosynthesis.</text>
</comment>
<feature type="active site" description="Proton donor; for dehydratase activity" evidence="5">
    <location>
        <position position="566"/>
    </location>
</feature>
<reference evidence="7 8" key="1">
    <citation type="submission" date="2020-04" db="EMBL/GenBank/DDBJ databases">
        <title>Genome sequence of Streptomyces galbus strain I339.</title>
        <authorList>
            <person name="Silva E.A.N."/>
            <person name="Merces M."/>
            <person name="Castelo Branco A.P.O.T."/>
            <person name="Vasconcelos P.C."/>
            <person name="Costa N.P."/>
            <person name="Marinho G.C.S."/>
            <person name="Oliveira C.J.B."/>
            <person name="Araujo D."/>
            <person name="Rodrigues Junior V.S."/>
            <person name="Almeida R."/>
            <person name="Silva Filho U.R."/>
            <person name="Andrade A.S.A."/>
            <person name="Cibulski S.P."/>
        </authorList>
    </citation>
    <scope>NUCLEOTIDE SEQUENCE [LARGE SCALE GENOMIC DNA]</scope>
    <source>
        <strain evidence="7 8">I339</strain>
    </source>
</reference>
<dbReference type="InterPro" id="IPR049900">
    <property type="entry name" value="PKS_mFAS_DH"/>
</dbReference>
<dbReference type="Pfam" id="PF21089">
    <property type="entry name" value="PKS_DH_N"/>
    <property type="match status" value="1"/>
</dbReference>
<dbReference type="InterPro" id="IPR055123">
    <property type="entry name" value="SpnB-like_Rossmann"/>
</dbReference>
<dbReference type="Pfam" id="PF22953">
    <property type="entry name" value="SpnB_Rossmann"/>
    <property type="match status" value="1"/>
</dbReference>
<dbReference type="InterPro" id="IPR036291">
    <property type="entry name" value="NAD(P)-bd_dom_sf"/>
</dbReference>
<feature type="non-terminal residue" evidence="7">
    <location>
        <position position="1"/>
    </location>
</feature>
<evidence type="ECO:0000256" key="1">
    <source>
        <dbReference type="ARBA" id="ARBA00004792"/>
    </source>
</evidence>
<feature type="non-terminal residue" evidence="7">
    <location>
        <position position="877"/>
    </location>
</feature>
<dbReference type="InterPro" id="IPR042104">
    <property type="entry name" value="PKS_dehydratase_sf"/>
</dbReference>
<feature type="active site" description="Proton acceptor; for dehydratase activity" evidence="5">
    <location>
        <position position="392"/>
    </location>
</feature>
<evidence type="ECO:0000313" key="8">
    <source>
        <dbReference type="Proteomes" id="UP000744032"/>
    </source>
</evidence>
<evidence type="ECO:0000256" key="4">
    <source>
        <dbReference type="ARBA" id="ARBA00023315"/>
    </source>
</evidence>
<feature type="region of interest" description="N-terminal hotdog fold" evidence="5">
    <location>
        <begin position="360"/>
        <end position="486"/>
    </location>
</feature>
<dbReference type="SUPFAM" id="SSF51735">
    <property type="entry name" value="NAD(P)-binding Rossmann-fold domains"/>
    <property type="match status" value="2"/>
</dbReference>
<evidence type="ECO:0000313" key="7">
    <source>
        <dbReference type="EMBL" id="NKQ29150.1"/>
    </source>
</evidence>
<evidence type="ECO:0000256" key="5">
    <source>
        <dbReference type="PROSITE-ProRule" id="PRU01363"/>
    </source>
</evidence>
<feature type="domain" description="PKS/mFAS DH" evidence="6">
    <location>
        <begin position="360"/>
        <end position="643"/>
    </location>
</feature>
<keyword evidence="4 7" id="KW-0012">Acyltransferase</keyword>
<protein>
    <submittedName>
        <fullName evidence="7">Acyltransferase domain-containing protein</fullName>
    </submittedName>
</protein>
<dbReference type="SUPFAM" id="SSF55048">
    <property type="entry name" value="Probable ACP-binding domain of malonyl-CoA ACP transacylase"/>
    <property type="match status" value="1"/>
</dbReference>
<organism evidence="7 8">
    <name type="scientific">Streptomyces galbus</name>
    <dbReference type="NCBI Taxonomy" id="33898"/>
    <lineage>
        <taxon>Bacteria</taxon>
        <taxon>Bacillati</taxon>
        <taxon>Actinomycetota</taxon>
        <taxon>Actinomycetes</taxon>
        <taxon>Kitasatosporales</taxon>
        <taxon>Streptomycetaceae</taxon>
        <taxon>Streptomyces</taxon>
    </lineage>
</organism>
<dbReference type="GO" id="GO:0016746">
    <property type="term" value="F:acyltransferase activity"/>
    <property type="evidence" value="ECO:0007669"/>
    <property type="project" value="UniProtKB-KW"/>
</dbReference>
<evidence type="ECO:0000256" key="2">
    <source>
        <dbReference type="ARBA" id="ARBA00022679"/>
    </source>
</evidence>
<dbReference type="PANTHER" id="PTHR43775">
    <property type="entry name" value="FATTY ACID SYNTHASE"/>
    <property type="match status" value="1"/>
</dbReference>
<dbReference type="Proteomes" id="UP000744032">
    <property type="component" value="Unassembled WGS sequence"/>
</dbReference>
<dbReference type="InterPro" id="IPR001227">
    <property type="entry name" value="Ac_transferase_dom_sf"/>
</dbReference>
<dbReference type="PANTHER" id="PTHR43775:SF51">
    <property type="entry name" value="INACTIVE PHENOLPHTHIOCEROL SYNTHESIS POLYKETIDE SYNTHASE TYPE I PKS1-RELATED"/>
    <property type="match status" value="1"/>
</dbReference>
<dbReference type="InterPro" id="IPR013968">
    <property type="entry name" value="PKS_KR"/>
</dbReference>
<keyword evidence="2" id="KW-0808">Transferase</keyword>
<keyword evidence="3" id="KW-0511">Multifunctional enzyme</keyword>
<comment type="caution">
    <text evidence="7">The sequence shown here is derived from an EMBL/GenBank/DDBJ whole genome shotgun (WGS) entry which is preliminary data.</text>
</comment>
<dbReference type="InterPro" id="IPR049552">
    <property type="entry name" value="PKS_DH_N"/>
</dbReference>
<dbReference type="Pfam" id="PF00698">
    <property type="entry name" value="Acyl_transf_1"/>
    <property type="match status" value="1"/>
</dbReference>
<dbReference type="Pfam" id="PF14765">
    <property type="entry name" value="PS-DH"/>
    <property type="match status" value="1"/>
</dbReference>
<dbReference type="Gene3D" id="3.40.50.720">
    <property type="entry name" value="NAD(P)-binding Rossmann-like Domain"/>
    <property type="match status" value="1"/>
</dbReference>
<dbReference type="InterPro" id="IPR049551">
    <property type="entry name" value="PKS_DH_C"/>
</dbReference>
<proteinExistence type="predicted"/>
<dbReference type="SMART" id="SM00827">
    <property type="entry name" value="PKS_AT"/>
    <property type="match status" value="1"/>
</dbReference>
<evidence type="ECO:0000256" key="3">
    <source>
        <dbReference type="ARBA" id="ARBA00023268"/>
    </source>
</evidence>
<dbReference type="SMART" id="SM00826">
    <property type="entry name" value="PKS_DH"/>
    <property type="match status" value="1"/>
</dbReference>
<dbReference type="Gene3D" id="3.40.366.10">
    <property type="entry name" value="Malonyl-Coenzyme A Acyl Carrier Protein, domain 2"/>
    <property type="match status" value="1"/>
</dbReference>
<dbReference type="Gene3D" id="3.30.70.3290">
    <property type="match status" value="1"/>
</dbReference>
<dbReference type="Gene3D" id="3.10.129.110">
    <property type="entry name" value="Polyketide synthase dehydratase"/>
    <property type="match status" value="1"/>
</dbReference>
<dbReference type="EMBL" id="JAAXMD010000629">
    <property type="protein sequence ID" value="NKQ29150.1"/>
    <property type="molecule type" value="Genomic_DNA"/>
</dbReference>
<dbReference type="InterPro" id="IPR050091">
    <property type="entry name" value="PKS_NRPS_Biosynth_Enz"/>
</dbReference>
<dbReference type="InterPro" id="IPR016035">
    <property type="entry name" value="Acyl_Trfase/lysoPLipase"/>
</dbReference>
<dbReference type="PROSITE" id="PS52019">
    <property type="entry name" value="PKS_MFAS_DH"/>
    <property type="match status" value="1"/>
</dbReference>
<dbReference type="Pfam" id="PF08659">
    <property type="entry name" value="KR"/>
    <property type="match status" value="1"/>
</dbReference>
<evidence type="ECO:0000259" key="6">
    <source>
        <dbReference type="PROSITE" id="PS52019"/>
    </source>
</evidence>
<dbReference type="InterPro" id="IPR020807">
    <property type="entry name" value="PKS_DH"/>
</dbReference>
<accession>A0ABX1IU51</accession>
<dbReference type="InterPro" id="IPR016036">
    <property type="entry name" value="Malonyl_transacylase_ACP-bd"/>
</dbReference>
<keyword evidence="8" id="KW-1185">Reference proteome</keyword>
<name>A0ABX1IU51_STRGB</name>
<dbReference type="InterPro" id="IPR014043">
    <property type="entry name" value="Acyl_transferase_dom"/>
</dbReference>
<gene>
    <name evidence="7" type="ORF">HF200_33750</name>
</gene>